<keyword evidence="1" id="KW-0812">Transmembrane</keyword>
<gene>
    <name evidence="2" type="ORF">OUY24_23500</name>
</gene>
<evidence type="ECO:0000256" key="1">
    <source>
        <dbReference type="SAM" id="Phobius"/>
    </source>
</evidence>
<keyword evidence="3" id="KW-1185">Reference proteome</keyword>
<accession>A0ABT4T266</accession>
<reference evidence="2 3" key="1">
    <citation type="submission" date="2022-11" db="EMBL/GenBank/DDBJ databases">
        <title>Nonomuraea corallina sp. nov., a new species of the genus Nonomuraea isolated from sea side sediment in Thai sea.</title>
        <authorList>
            <person name="Ngamcharungchit C."/>
            <person name="Matsumoto A."/>
            <person name="Suriyachadkun C."/>
            <person name="Panbangred W."/>
            <person name="Inahashi Y."/>
            <person name="Intra B."/>
        </authorList>
    </citation>
    <scope>NUCLEOTIDE SEQUENCE [LARGE SCALE GENOMIC DNA]</scope>
    <source>
        <strain evidence="2 3">DSM 43553</strain>
    </source>
</reference>
<sequence length="160" mass="16552">MGNFPRIVLILLWLAVCLAPIPVAVPDYLLTLGHTGTPGTLTVVSCESLGRGRYDCRGRFVPDDGGRPVIVATSPDSDAGDVTHARLTPDGTRALPDGLKGVLAVSAVPAAGLAGLGFLPYVLAYWWGGPRARRRAVTVGIVTTSVGLLTMVVGLVAAHS</sequence>
<name>A0ABT4T266_9ACTN</name>
<proteinExistence type="predicted"/>
<feature type="transmembrane region" description="Helical" evidence="1">
    <location>
        <begin position="136"/>
        <end position="158"/>
    </location>
</feature>
<feature type="transmembrane region" description="Helical" evidence="1">
    <location>
        <begin position="102"/>
        <end position="124"/>
    </location>
</feature>
<comment type="caution">
    <text evidence="2">The sequence shown here is derived from an EMBL/GenBank/DDBJ whole genome shotgun (WGS) entry which is preliminary data.</text>
</comment>
<organism evidence="2 3">
    <name type="scientific">Nonomuraea ferruginea</name>
    <dbReference type="NCBI Taxonomy" id="46174"/>
    <lineage>
        <taxon>Bacteria</taxon>
        <taxon>Bacillati</taxon>
        <taxon>Actinomycetota</taxon>
        <taxon>Actinomycetes</taxon>
        <taxon>Streptosporangiales</taxon>
        <taxon>Streptosporangiaceae</taxon>
        <taxon>Nonomuraea</taxon>
    </lineage>
</organism>
<evidence type="ECO:0000313" key="3">
    <source>
        <dbReference type="Proteomes" id="UP001212498"/>
    </source>
</evidence>
<evidence type="ECO:0000313" key="2">
    <source>
        <dbReference type="EMBL" id="MDA0643603.1"/>
    </source>
</evidence>
<dbReference type="RefSeq" id="WP_271277836.1">
    <property type="nucleotide sequence ID" value="NZ_BAABFD010000004.1"/>
</dbReference>
<dbReference type="Proteomes" id="UP001212498">
    <property type="component" value="Unassembled WGS sequence"/>
</dbReference>
<dbReference type="EMBL" id="JAPNUD010000071">
    <property type="protein sequence ID" value="MDA0643603.1"/>
    <property type="molecule type" value="Genomic_DNA"/>
</dbReference>
<keyword evidence="1" id="KW-1133">Transmembrane helix</keyword>
<keyword evidence="1" id="KW-0472">Membrane</keyword>
<protein>
    <submittedName>
        <fullName evidence="2">Uncharacterized protein</fullName>
    </submittedName>
</protein>